<evidence type="ECO:0000256" key="4">
    <source>
        <dbReference type="ARBA" id="ARBA00022481"/>
    </source>
</evidence>
<dbReference type="Pfam" id="PF07963">
    <property type="entry name" value="N_methyl"/>
    <property type="match status" value="1"/>
</dbReference>
<dbReference type="Pfam" id="PF12019">
    <property type="entry name" value="GspH"/>
    <property type="match status" value="1"/>
</dbReference>
<name>A4ADU8_9GAMM</name>
<dbReference type="NCBIfam" id="TIGR02532">
    <property type="entry name" value="IV_pilin_GFxxxE"/>
    <property type="match status" value="1"/>
</dbReference>
<dbReference type="Gene3D" id="3.55.40.10">
    <property type="entry name" value="minor pseudopilin epsh domain"/>
    <property type="match status" value="1"/>
</dbReference>
<evidence type="ECO:0000313" key="14">
    <source>
        <dbReference type="Proteomes" id="UP000019205"/>
    </source>
</evidence>
<reference evidence="13 14" key="2">
    <citation type="journal article" date="2009" name="PLoS ONE">
        <title>The photosynthetic apparatus and its regulation in the aerobic gammaproteobacterium Congregibacter litoralis gen. nov., sp. nov.</title>
        <authorList>
            <person name="Spring S."/>
            <person name="Lunsdorf H."/>
            <person name="Fuchs B.M."/>
            <person name="Tindall B.J."/>
        </authorList>
    </citation>
    <scope>NUCLEOTIDE SEQUENCE [LARGE SCALE GENOMIC DNA]</scope>
    <source>
        <strain evidence="13">KT71</strain>
    </source>
</reference>
<comment type="similarity">
    <text evidence="9">Belongs to the GSP H family.</text>
</comment>
<comment type="subcellular location">
    <subcellularLocation>
        <location evidence="1">Cell inner membrane</location>
        <topology evidence="1">Single-pass membrane protein</topology>
    </subcellularLocation>
</comment>
<evidence type="ECO:0000256" key="11">
    <source>
        <dbReference type="SAM" id="Phobius"/>
    </source>
</evidence>
<keyword evidence="3" id="KW-1003">Cell membrane</keyword>
<dbReference type="AlphaFoldDB" id="A4ADU8"/>
<keyword evidence="4" id="KW-0488">Methylation</keyword>
<proteinExistence type="inferred from homology"/>
<dbReference type="GO" id="GO:0015628">
    <property type="term" value="P:protein secretion by the type II secretion system"/>
    <property type="evidence" value="ECO:0007669"/>
    <property type="project" value="InterPro"/>
</dbReference>
<reference evidence="13 14" key="1">
    <citation type="journal article" date="2007" name="Proc. Natl. Acad. Sci. U.S.A.">
        <title>Characterization of a marine gammaproteobacterium capable of aerobic anoxygenic photosynthesis.</title>
        <authorList>
            <person name="Fuchs B.M."/>
            <person name="Spring S."/>
            <person name="Teeling H."/>
            <person name="Quast C."/>
            <person name="Wulf J."/>
            <person name="Schattenhofer M."/>
            <person name="Yan S."/>
            <person name="Ferriera S."/>
            <person name="Johnson J."/>
            <person name="Glockner F.O."/>
            <person name="Amann R."/>
        </authorList>
    </citation>
    <scope>NUCLEOTIDE SEQUENCE [LARGE SCALE GENOMIC DNA]</scope>
    <source>
        <strain evidence="13">KT71</strain>
    </source>
</reference>
<evidence type="ECO:0000313" key="13">
    <source>
        <dbReference type="EMBL" id="EAQ95830.1"/>
    </source>
</evidence>
<protein>
    <recommendedName>
        <fullName evidence="2">Type II secretion system protein H</fullName>
    </recommendedName>
    <alternativeName>
        <fullName evidence="10">General secretion pathway protein H</fullName>
    </alternativeName>
</protein>
<accession>A4ADU8</accession>
<keyword evidence="5" id="KW-0997">Cell inner membrane</keyword>
<evidence type="ECO:0000256" key="5">
    <source>
        <dbReference type="ARBA" id="ARBA00022519"/>
    </source>
</evidence>
<dbReference type="InterPro" id="IPR045584">
    <property type="entry name" value="Pilin-like"/>
</dbReference>
<dbReference type="SUPFAM" id="SSF54523">
    <property type="entry name" value="Pili subunits"/>
    <property type="match status" value="1"/>
</dbReference>
<sequence>MGHKRKTERGVTLVELMVTVVILVILVAAGAPSFKRLKQIVESQRVAQHITTLVNYSRFTAVTKGSQVTLCAIDEGGRCIRDWADAVSANVFIDSNRDRAYDHSEDLLRISKLPMRLGKTKWKASLARSYIMFEPSGFTWQNGTFNFCPADGDARDAHALVVSHTGRSYLTTDRNGDGIREDRSGNPLVCN</sequence>
<keyword evidence="6 11" id="KW-0812">Transmembrane</keyword>
<dbReference type="RefSeq" id="WP_008296374.1">
    <property type="nucleotide sequence ID" value="NZ_CM002299.1"/>
</dbReference>
<keyword evidence="14" id="KW-1185">Reference proteome</keyword>
<dbReference type="GO" id="GO:0005886">
    <property type="term" value="C:plasma membrane"/>
    <property type="evidence" value="ECO:0007669"/>
    <property type="project" value="UniProtKB-SubCell"/>
</dbReference>
<dbReference type="EMBL" id="AAOA02000005">
    <property type="protein sequence ID" value="EAQ95830.1"/>
    <property type="molecule type" value="Genomic_DNA"/>
</dbReference>
<evidence type="ECO:0000256" key="1">
    <source>
        <dbReference type="ARBA" id="ARBA00004377"/>
    </source>
</evidence>
<evidence type="ECO:0000256" key="6">
    <source>
        <dbReference type="ARBA" id="ARBA00022692"/>
    </source>
</evidence>
<keyword evidence="8 11" id="KW-0472">Membrane</keyword>
<comment type="caution">
    <text evidence="13">The sequence shown here is derived from an EMBL/GenBank/DDBJ whole genome shotgun (WGS) entry which is preliminary data.</text>
</comment>
<gene>
    <name evidence="13" type="ORF">KT71_19667</name>
</gene>
<dbReference type="PROSITE" id="PS00409">
    <property type="entry name" value="PROKAR_NTER_METHYL"/>
    <property type="match status" value="1"/>
</dbReference>
<evidence type="ECO:0000256" key="7">
    <source>
        <dbReference type="ARBA" id="ARBA00022989"/>
    </source>
</evidence>
<evidence type="ECO:0000256" key="8">
    <source>
        <dbReference type="ARBA" id="ARBA00023136"/>
    </source>
</evidence>
<dbReference type="Proteomes" id="UP000019205">
    <property type="component" value="Chromosome"/>
</dbReference>
<dbReference type="HOGENOM" id="CLU_084761_4_1_6"/>
<evidence type="ECO:0000256" key="10">
    <source>
        <dbReference type="ARBA" id="ARBA00030775"/>
    </source>
</evidence>
<dbReference type="InterPro" id="IPR012902">
    <property type="entry name" value="N_methyl_site"/>
</dbReference>
<dbReference type="STRING" id="314285.KT71_19667"/>
<dbReference type="GO" id="GO:0015627">
    <property type="term" value="C:type II protein secretion system complex"/>
    <property type="evidence" value="ECO:0007669"/>
    <property type="project" value="InterPro"/>
</dbReference>
<evidence type="ECO:0000259" key="12">
    <source>
        <dbReference type="Pfam" id="PF12019"/>
    </source>
</evidence>
<evidence type="ECO:0000256" key="3">
    <source>
        <dbReference type="ARBA" id="ARBA00022475"/>
    </source>
</evidence>
<organism evidence="13 14">
    <name type="scientific">Congregibacter litoralis KT71</name>
    <dbReference type="NCBI Taxonomy" id="314285"/>
    <lineage>
        <taxon>Bacteria</taxon>
        <taxon>Pseudomonadati</taxon>
        <taxon>Pseudomonadota</taxon>
        <taxon>Gammaproteobacteria</taxon>
        <taxon>Cellvibrionales</taxon>
        <taxon>Halieaceae</taxon>
        <taxon>Congregibacter</taxon>
    </lineage>
</organism>
<evidence type="ECO:0000256" key="2">
    <source>
        <dbReference type="ARBA" id="ARBA00021549"/>
    </source>
</evidence>
<dbReference type="eggNOG" id="COG4970">
    <property type="taxonomic scope" value="Bacteria"/>
</dbReference>
<evidence type="ECO:0000256" key="9">
    <source>
        <dbReference type="ARBA" id="ARBA00025772"/>
    </source>
</evidence>
<dbReference type="InterPro" id="IPR022346">
    <property type="entry name" value="T2SS_GspH"/>
</dbReference>
<feature type="transmembrane region" description="Helical" evidence="11">
    <location>
        <begin position="12"/>
        <end position="34"/>
    </location>
</feature>
<keyword evidence="7 11" id="KW-1133">Transmembrane helix</keyword>
<feature type="domain" description="General secretion pathway GspH" evidence="12">
    <location>
        <begin position="47"/>
        <end position="166"/>
    </location>
</feature>